<evidence type="ECO:0000313" key="9">
    <source>
        <dbReference type="EMBL" id="ANA67893.1"/>
    </source>
</evidence>
<dbReference type="SMART" id="SM00043">
    <property type="entry name" value="CY"/>
    <property type="match status" value="1"/>
</dbReference>
<dbReference type="GO" id="GO:0005737">
    <property type="term" value="C:cytoplasm"/>
    <property type="evidence" value="ECO:0007669"/>
    <property type="project" value="TreeGrafter"/>
</dbReference>
<evidence type="ECO:0000256" key="6">
    <source>
        <dbReference type="ARBA" id="ARBA00022729"/>
    </source>
</evidence>
<dbReference type="InterPro" id="IPR046350">
    <property type="entry name" value="Cystatin_sf"/>
</dbReference>
<dbReference type="CDD" id="cd00042">
    <property type="entry name" value="CY"/>
    <property type="match status" value="1"/>
</dbReference>
<evidence type="ECO:0000256" key="2">
    <source>
        <dbReference type="ARBA" id="ARBA00009403"/>
    </source>
</evidence>
<evidence type="ECO:0000256" key="5">
    <source>
        <dbReference type="ARBA" id="ARBA00022704"/>
    </source>
</evidence>
<reference evidence="9" key="1">
    <citation type="submission" date="2016-04" db="EMBL/GenBank/DDBJ databases">
        <authorList>
            <person name="Evans L.H."/>
            <person name="Alamgir A."/>
            <person name="Owens N."/>
            <person name="Weber N.D."/>
            <person name="Virtaneva K."/>
            <person name="Barbian K."/>
            <person name="Babar A."/>
            <person name="Rosenke K."/>
        </authorList>
    </citation>
    <scope>NUCLEOTIDE SEQUENCE</scope>
</reference>
<dbReference type="Gene3D" id="3.10.450.10">
    <property type="match status" value="1"/>
</dbReference>
<name>A0A160DA52_HAEFA</name>
<protein>
    <submittedName>
        <fullName evidence="9">Cystatin</fullName>
    </submittedName>
</protein>
<evidence type="ECO:0000256" key="7">
    <source>
        <dbReference type="SAM" id="SignalP"/>
    </source>
</evidence>
<dbReference type="SUPFAM" id="SSF54403">
    <property type="entry name" value="Cystatin/monellin"/>
    <property type="match status" value="1"/>
</dbReference>
<dbReference type="Pfam" id="PF00031">
    <property type="entry name" value="Cystatin"/>
    <property type="match status" value="1"/>
</dbReference>
<evidence type="ECO:0000256" key="1">
    <source>
        <dbReference type="ARBA" id="ARBA00004613"/>
    </source>
</evidence>
<organism evidence="9">
    <name type="scientific">Haemaphysalis flava</name>
    <name type="common">Tick</name>
    <dbReference type="NCBI Taxonomy" id="181088"/>
    <lineage>
        <taxon>Eukaryota</taxon>
        <taxon>Metazoa</taxon>
        <taxon>Ecdysozoa</taxon>
        <taxon>Arthropoda</taxon>
        <taxon>Chelicerata</taxon>
        <taxon>Arachnida</taxon>
        <taxon>Acari</taxon>
        <taxon>Parasitiformes</taxon>
        <taxon>Ixodida</taxon>
        <taxon>Ixodoidea</taxon>
        <taxon>Ixodidae</taxon>
        <taxon>Haemaphysalinae</taxon>
        <taxon>Haemaphysalis</taxon>
    </lineage>
</organism>
<feature type="chain" id="PRO_5018555518" evidence="7">
    <location>
        <begin position="19"/>
        <end position="131"/>
    </location>
</feature>
<keyword evidence="3" id="KW-0964">Secreted</keyword>
<dbReference type="GO" id="GO:0004869">
    <property type="term" value="F:cysteine-type endopeptidase inhibitor activity"/>
    <property type="evidence" value="ECO:0007669"/>
    <property type="project" value="UniProtKB-KW"/>
</dbReference>
<accession>A0A160DA52</accession>
<keyword evidence="6 7" id="KW-0732">Signal</keyword>
<feature type="domain" description="Cystatin" evidence="8">
    <location>
        <begin position="23"/>
        <end position="130"/>
    </location>
</feature>
<evidence type="ECO:0000256" key="4">
    <source>
        <dbReference type="ARBA" id="ARBA00022690"/>
    </source>
</evidence>
<dbReference type="InterPro" id="IPR000010">
    <property type="entry name" value="Cystatin_dom"/>
</dbReference>
<keyword evidence="5" id="KW-0789">Thiol protease inhibitor</keyword>
<sequence length="131" mass="14464">MKAAAAFCFLAVVGVALCSKQKVLLGGWTQQDPSSNAKYLHLAHFAISQQTNGLNVYHTVLKLVKVETQVVAGINYKVTFETAPTNCPISEEYSSEKCKPTTDTPAATCIAIVYERPWENYRELTSFTCPR</sequence>
<comment type="similarity">
    <text evidence="2">Belongs to the cystatin family.</text>
</comment>
<feature type="signal peptide" evidence="7">
    <location>
        <begin position="1"/>
        <end position="18"/>
    </location>
</feature>
<dbReference type="PANTHER" id="PTHR46186:SF2">
    <property type="entry name" value="CYSTATIN"/>
    <property type="match status" value="1"/>
</dbReference>
<proteinExistence type="evidence at transcript level"/>
<dbReference type="AlphaFoldDB" id="A0A160DA52"/>
<dbReference type="GO" id="GO:0005615">
    <property type="term" value="C:extracellular space"/>
    <property type="evidence" value="ECO:0007669"/>
    <property type="project" value="TreeGrafter"/>
</dbReference>
<keyword evidence="4" id="KW-0646">Protease inhibitor</keyword>
<dbReference type="EMBL" id="KX094566">
    <property type="protein sequence ID" value="ANA67893.1"/>
    <property type="molecule type" value="mRNA"/>
</dbReference>
<dbReference type="PROSITE" id="PS00287">
    <property type="entry name" value="CYSTATIN"/>
    <property type="match status" value="1"/>
</dbReference>
<dbReference type="PANTHER" id="PTHR46186">
    <property type="entry name" value="CYSTATIN"/>
    <property type="match status" value="1"/>
</dbReference>
<dbReference type="SMR" id="A0A160DA52"/>
<dbReference type="GO" id="GO:0031982">
    <property type="term" value="C:vesicle"/>
    <property type="evidence" value="ECO:0007669"/>
    <property type="project" value="TreeGrafter"/>
</dbReference>
<comment type="subcellular location">
    <subcellularLocation>
        <location evidence="1">Secreted</location>
    </subcellularLocation>
</comment>
<dbReference type="InterPro" id="IPR018073">
    <property type="entry name" value="Prot_inh_cystat_CS"/>
</dbReference>
<evidence type="ECO:0000259" key="8">
    <source>
        <dbReference type="SMART" id="SM00043"/>
    </source>
</evidence>
<evidence type="ECO:0000256" key="3">
    <source>
        <dbReference type="ARBA" id="ARBA00022525"/>
    </source>
</evidence>